<proteinExistence type="inferred from homology"/>
<keyword evidence="4 7" id="KW-0812">Transmembrane</keyword>
<dbReference type="AlphaFoldDB" id="A0A1G8J7T2"/>
<dbReference type="InterPro" id="IPR017473">
    <property type="entry name" value="Undecaprenyl-P_gluc_Ptfrase"/>
</dbReference>
<sequence>MKTRYLFLIYFVMAVTDLAVINLSFLLVVDLLGYDKTGVDMGSVMSANYLWLLAALLSGLYTSKSIHRLDNIYRLTVKSFIVFSVLFLSFVVLAKAHQFSFTLIFLFYLLVLVGLALSRVLGAAFERTLKKNFNITRSVAVIGLNSMGLRLAGFFQDTDNHFSFQGFLNQEDNSILDNGGELLESVKEQIVSAANSGIRDVYVSLSPERITEYNKLQEEADKSCLRLKLVPDISNSTVNSLKLSYMGNFAVLSNRNEPLEEIENRFKKRVFDILFSLLVIVFLLSWLYPLIGLLIKLESRGPVMFKQLRSGRDNKSFLCYKFRSMKVNNQADLQATKNDSRVTKIGTFLRRTSLDELPQFFNVLLGDMSVVGPRPHPLNMTKQYSQIIDKYMVRHFLKAGITGWAQVNGFRGETHDPALMEQRVKHDIWYLENWSMWLELKIVYKTVYNIIKGEENAY</sequence>
<dbReference type="NCBIfam" id="TIGR03025">
    <property type="entry name" value="EPS_sugtrans"/>
    <property type="match status" value="1"/>
</dbReference>
<dbReference type="Proteomes" id="UP000199705">
    <property type="component" value="Unassembled WGS sequence"/>
</dbReference>
<protein>
    <submittedName>
        <fullName evidence="9">Putative colanic acid biosysnthesis UDP-glucose lipid carrier transferase</fullName>
    </submittedName>
</protein>
<feature type="transmembrane region" description="Helical" evidence="7">
    <location>
        <begin position="41"/>
        <end position="63"/>
    </location>
</feature>
<comment type="subcellular location">
    <subcellularLocation>
        <location evidence="1">Membrane</location>
        <topology evidence="1">Multi-pass membrane protein</topology>
    </subcellularLocation>
</comment>
<evidence type="ECO:0000259" key="8">
    <source>
        <dbReference type="Pfam" id="PF02397"/>
    </source>
</evidence>
<dbReference type="GO" id="GO:0016020">
    <property type="term" value="C:membrane"/>
    <property type="evidence" value="ECO:0007669"/>
    <property type="project" value="UniProtKB-SubCell"/>
</dbReference>
<dbReference type="Pfam" id="PF13727">
    <property type="entry name" value="CoA_binding_3"/>
    <property type="match status" value="1"/>
</dbReference>
<dbReference type="RefSeq" id="WP_091174196.1">
    <property type="nucleotide sequence ID" value="NZ_FNCG01000018.1"/>
</dbReference>
<organism evidence="9 10">
    <name type="scientific">Mucilaginibacter gossypii</name>
    <dbReference type="NCBI Taxonomy" id="551996"/>
    <lineage>
        <taxon>Bacteria</taxon>
        <taxon>Pseudomonadati</taxon>
        <taxon>Bacteroidota</taxon>
        <taxon>Sphingobacteriia</taxon>
        <taxon>Sphingobacteriales</taxon>
        <taxon>Sphingobacteriaceae</taxon>
        <taxon>Mucilaginibacter</taxon>
    </lineage>
</organism>
<dbReference type="PANTHER" id="PTHR30576">
    <property type="entry name" value="COLANIC BIOSYNTHESIS UDP-GLUCOSE LIPID CARRIER TRANSFERASE"/>
    <property type="match status" value="1"/>
</dbReference>
<evidence type="ECO:0000256" key="1">
    <source>
        <dbReference type="ARBA" id="ARBA00004141"/>
    </source>
</evidence>
<dbReference type="Pfam" id="PF02397">
    <property type="entry name" value="Bac_transf"/>
    <property type="match status" value="1"/>
</dbReference>
<evidence type="ECO:0000256" key="3">
    <source>
        <dbReference type="ARBA" id="ARBA00022679"/>
    </source>
</evidence>
<keyword evidence="10" id="KW-1185">Reference proteome</keyword>
<evidence type="ECO:0000256" key="6">
    <source>
        <dbReference type="ARBA" id="ARBA00023136"/>
    </source>
</evidence>
<keyword evidence="3 9" id="KW-0808">Transferase</keyword>
<evidence type="ECO:0000313" key="9">
    <source>
        <dbReference type="EMBL" id="SDI27162.1"/>
    </source>
</evidence>
<dbReference type="EMBL" id="FNCG01000018">
    <property type="protein sequence ID" value="SDI27162.1"/>
    <property type="molecule type" value="Genomic_DNA"/>
</dbReference>
<feature type="transmembrane region" description="Helical" evidence="7">
    <location>
        <begin position="99"/>
        <end position="121"/>
    </location>
</feature>
<comment type="similarity">
    <text evidence="2">Belongs to the bacterial sugar transferase family.</text>
</comment>
<feature type="transmembrane region" description="Helical" evidence="7">
    <location>
        <begin position="7"/>
        <end position="29"/>
    </location>
</feature>
<evidence type="ECO:0000256" key="7">
    <source>
        <dbReference type="SAM" id="Phobius"/>
    </source>
</evidence>
<dbReference type="InterPro" id="IPR003362">
    <property type="entry name" value="Bact_transf"/>
</dbReference>
<evidence type="ECO:0000313" key="10">
    <source>
        <dbReference type="Proteomes" id="UP000199705"/>
    </source>
</evidence>
<name>A0A1G8J7T2_9SPHI</name>
<feature type="transmembrane region" description="Helical" evidence="7">
    <location>
        <begin position="273"/>
        <end position="295"/>
    </location>
</feature>
<gene>
    <name evidence="9" type="ORF">SAMN05192573_11824</name>
</gene>
<accession>A0A1G8J7T2</accession>
<evidence type="ECO:0000256" key="4">
    <source>
        <dbReference type="ARBA" id="ARBA00022692"/>
    </source>
</evidence>
<dbReference type="GO" id="GO:0016780">
    <property type="term" value="F:phosphotransferase activity, for other substituted phosphate groups"/>
    <property type="evidence" value="ECO:0007669"/>
    <property type="project" value="TreeGrafter"/>
</dbReference>
<evidence type="ECO:0000256" key="2">
    <source>
        <dbReference type="ARBA" id="ARBA00006464"/>
    </source>
</evidence>
<evidence type="ECO:0000256" key="5">
    <source>
        <dbReference type="ARBA" id="ARBA00022989"/>
    </source>
</evidence>
<reference evidence="10" key="1">
    <citation type="submission" date="2016-10" db="EMBL/GenBank/DDBJ databases">
        <authorList>
            <person name="Varghese N."/>
            <person name="Submissions S."/>
        </authorList>
    </citation>
    <scope>NUCLEOTIDE SEQUENCE [LARGE SCALE GENOMIC DNA]</scope>
    <source>
        <strain evidence="10">Gh-67</strain>
    </source>
</reference>
<dbReference type="InterPro" id="IPR017475">
    <property type="entry name" value="EPS_sugar_tfrase"/>
</dbReference>
<dbReference type="NCBIfam" id="TIGR03023">
    <property type="entry name" value="WcaJ_sugtrans"/>
    <property type="match status" value="1"/>
</dbReference>
<feature type="domain" description="Bacterial sugar transferase" evidence="8">
    <location>
        <begin position="268"/>
        <end position="451"/>
    </location>
</feature>
<keyword evidence="6 7" id="KW-0472">Membrane</keyword>
<keyword evidence="5 7" id="KW-1133">Transmembrane helix</keyword>
<dbReference type="STRING" id="551996.SAMN05192573_11824"/>
<dbReference type="PANTHER" id="PTHR30576:SF0">
    <property type="entry name" value="UNDECAPRENYL-PHOSPHATE N-ACETYLGALACTOSAMINYL 1-PHOSPHATE TRANSFERASE-RELATED"/>
    <property type="match status" value="1"/>
</dbReference>
<feature type="transmembrane region" description="Helical" evidence="7">
    <location>
        <begin position="75"/>
        <end position="93"/>
    </location>
</feature>